<keyword evidence="2 7" id="KW-0813">Transport</keyword>
<protein>
    <submittedName>
        <fullName evidence="10">Binding-protein-dependent transport systems inner membrane component</fullName>
    </submittedName>
</protein>
<feature type="transmembrane region" description="Helical" evidence="7">
    <location>
        <begin position="294"/>
        <end position="315"/>
    </location>
</feature>
<dbReference type="EMBL" id="CP001618">
    <property type="protein sequence ID" value="ACQ78571.1"/>
    <property type="molecule type" value="Genomic_DNA"/>
</dbReference>
<dbReference type="PROSITE" id="PS50928">
    <property type="entry name" value="ABC_TM1"/>
    <property type="match status" value="1"/>
</dbReference>
<organism evidence="10 11">
    <name type="scientific">Beutenbergia cavernae (strain ATCC BAA-8 / DSM 12333 / CCUG 43141 / JCM 11478 / NBRC 16432 / NCIMB 13614 / HKI 0122)</name>
    <dbReference type="NCBI Taxonomy" id="471853"/>
    <lineage>
        <taxon>Bacteria</taxon>
        <taxon>Bacillati</taxon>
        <taxon>Actinomycetota</taxon>
        <taxon>Actinomycetes</taxon>
        <taxon>Micrococcales</taxon>
        <taxon>Beutenbergiaceae</taxon>
        <taxon>Beutenbergia</taxon>
    </lineage>
</organism>
<feature type="transmembrane region" description="Helical" evidence="7">
    <location>
        <begin position="128"/>
        <end position="148"/>
    </location>
</feature>
<keyword evidence="11" id="KW-1185">Reference proteome</keyword>
<dbReference type="Gene3D" id="1.10.3720.10">
    <property type="entry name" value="MetI-like"/>
    <property type="match status" value="1"/>
</dbReference>
<dbReference type="CDD" id="cd06261">
    <property type="entry name" value="TM_PBP2"/>
    <property type="match status" value="1"/>
</dbReference>
<feature type="transmembrane region" description="Helical" evidence="7">
    <location>
        <begin position="95"/>
        <end position="116"/>
    </location>
</feature>
<keyword evidence="4 7" id="KW-0812">Transmembrane</keyword>
<keyword evidence="6 7" id="KW-0472">Membrane</keyword>
<dbReference type="GO" id="GO:0005886">
    <property type="term" value="C:plasma membrane"/>
    <property type="evidence" value="ECO:0007669"/>
    <property type="project" value="UniProtKB-SubCell"/>
</dbReference>
<evidence type="ECO:0000256" key="1">
    <source>
        <dbReference type="ARBA" id="ARBA00004651"/>
    </source>
</evidence>
<sequence>MTAESLAAPRRRGRPASSTRARQDDRAGRLLVAPTALVVGFVVLLPFAAVLVLAFQDIRLAELSRITFADLGFDLEAFLSTFRRDGFWDSLRATLVFASLTAIGSVALGVAVALALRTPFRGRAIVRGLILMPYVLPVVAAAQTWRTLLNTQYGFVNEFGMRFLGWDGPIAFLTTPSASVLGVEVPLALLSVVLVQIWGTFPLAFLFATARLHAVPGDLEEAASLDGAGAWQRIRYVVLPELSGVIGLLLLLRFIWTFQTFNEVYLLTGGAAGTQVLGVRVYNELIGRADIGSASGVGVAITVMLAGFIALYLILARRRGER</sequence>
<dbReference type="eggNOG" id="COG1175">
    <property type="taxonomic scope" value="Bacteria"/>
</dbReference>
<proteinExistence type="inferred from homology"/>
<evidence type="ECO:0000256" key="7">
    <source>
        <dbReference type="RuleBase" id="RU363032"/>
    </source>
</evidence>
<keyword evidence="3" id="KW-1003">Cell membrane</keyword>
<dbReference type="STRING" id="471853.Bcav_0307"/>
<gene>
    <name evidence="10" type="ordered locus">Bcav_0307</name>
</gene>
<evidence type="ECO:0000256" key="6">
    <source>
        <dbReference type="ARBA" id="ARBA00023136"/>
    </source>
</evidence>
<evidence type="ECO:0000259" key="9">
    <source>
        <dbReference type="PROSITE" id="PS50928"/>
    </source>
</evidence>
<comment type="similarity">
    <text evidence="7">Belongs to the binding-protein-dependent transport system permease family.</text>
</comment>
<dbReference type="GO" id="GO:0055085">
    <property type="term" value="P:transmembrane transport"/>
    <property type="evidence" value="ECO:0007669"/>
    <property type="project" value="InterPro"/>
</dbReference>
<evidence type="ECO:0000256" key="5">
    <source>
        <dbReference type="ARBA" id="ARBA00022989"/>
    </source>
</evidence>
<dbReference type="OrthoDB" id="34224at2"/>
<evidence type="ECO:0000256" key="2">
    <source>
        <dbReference type="ARBA" id="ARBA00022448"/>
    </source>
</evidence>
<dbReference type="AlphaFoldDB" id="C5BWB3"/>
<feature type="region of interest" description="Disordered" evidence="8">
    <location>
        <begin position="1"/>
        <end position="22"/>
    </location>
</feature>
<dbReference type="SUPFAM" id="SSF161098">
    <property type="entry name" value="MetI-like"/>
    <property type="match status" value="1"/>
</dbReference>
<dbReference type="PANTHER" id="PTHR43005">
    <property type="entry name" value="BLR7065 PROTEIN"/>
    <property type="match status" value="1"/>
</dbReference>
<dbReference type="KEGG" id="bcv:Bcav_0307"/>
<evidence type="ECO:0000256" key="4">
    <source>
        <dbReference type="ARBA" id="ARBA00022692"/>
    </source>
</evidence>
<dbReference type="InterPro" id="IPR035906">
    <property type="entry name" value="MetI-like_sf"/>
</dbReference>
<dbReference type="Proteomes" id="UP000007962">
    <property type="component" value="Chromosome"/>
</dbReference>
<reference evidence="10 11" key="1">
    <citation type="journal article" date="2009" name="Stand. Genomic Sci.">
        <title>Complete genome sequence of Beutenbergia cavernae type strain (HKI 0122).</title>
        <authorList>
            <person name="Land M."/>
            <person name="Pukall R."/>
            <person name="Abt B."/>
            <person name="Goker M."/>
            <person name="Rohde M."/>
            <person name="Glavina Del Rio T."/>
            <person name="Tice H."/>
            <person name="Copeland A."/>
            <person name="Cheng J.F."/>
            <person name="Lucas S."/>
            <person name="Chen F."/>
            <person name="Nolan M."/>
            <person name="Bruce D."/>
            <person name="Goodwin L."/>
            <person name="Pitluck S."/>
            <person name="Ivanova N."/>
            <person name="Mavromatis K."/>
            <person name="Ovchinnikova G."/>
            <person name="Pati A."/>
            <person name="Chen A."/>
            <person name="Palaniappan K."/>
            <person name="Hauser L."/>
            <person name="Chang Y.J."/>
            <person name="Jefferies C.C."/>
            <person name="Saunders E."/>
            <person name="Brettin T."/>
            <person name="Detter J.C."/>
            <person name="Han C."/>
            <person name="Chain P."/>
            <person name="Bristow J."/>
            <person name="Eisen J.A."/>
            <person name="Markowitz V."/>
            <person name="Hugenholtz P."/>
            <person name="Kyrpides N.C."/>
            <person name="Klenk H.P."/>
            <person name="Lapidus A."/>
        </authorList>
    </citation>
    <scope>NUCLEOTIDE SEQUENCE [LARGE SCALE GENOMIC DNA]</scope>
    <source>
        <strain evidence="11">ATCC BAA-8 / DSM 12333 / NBRC 16432</strain>
    </source>
</reference>
<dbReference type="InterPro" id="IPR017756">
    <property type="entry name" value="TM_Gly-Cys-Arg_CS"/>
</dbReference>
<feature type="domain" description="ABC transmembrane type-1" evidence="9">
    <location>
        <begin position="91"/>
        <end position="316"/>
    </location>
</feature>
<evidence type="ECO:0000256" key="8">
    <source>
        <dbReference type="SAM" id="MobiDB-lite"/>
    </source>
</evidence>
<dbReference type="NCBIfam" id="TIGR03382">
    <property type="entry name" value="GC_trans_RRR"/>
    <property type="match status" value="1"/>
</dbReference>
<evidence type="ECO:0000256" key="3">
    <source>
        <dbReference type="ARBA" id="ARBA00022475"/>
    </source>
</evidence>
<evidence type="ECO:0000313" key="11">
    <source>
        <dbReference type="Proteomes" id="UP000007962"/>
    </source>
</evidence>
<comment type="subcellular location">
    <subcellularLocation>
        <location evidence="1 7">Cell membrane</location>
        <topology evidence="1 7">Multi-pass membrane protein</topology>
    </subcellularLocation>
</comment>
<dbReference type="Pfam" id="PF00528">
    <property type="entry name" value="BPD_transp_1"/>
    <property type="match status" value="1"/>
</dbReference>
<feature type="transmembrane region" description="Helical" evidence="7">
    <location>
        <begin position="30"/>
        <end position="55"/>
    </location>
</feature>
<name>C5BWB3_BEUC1</name>
<dbReference type="RefSeq" id="WP_012725351.1">
    <property type="nucleotide sequence ID" value="NC_012669.1"/>
</dbReference>
<keyword evidence="5 7" id="KW-1133">Transmembrane helix</keyword>
<evidence type="ECO:0000313" key="10">
    <source>
        <dbReference type="EMBL" id="ACQ78571.1"/>
    </source>
</evidence>
<dbReference type="HOGENOM" id="CLU_016047_0_3_11"/>
<accession>C5BWB3</accession>
<dbReference type="PANTHER" id="PTHR43005:SF1">
    <property type="entry name" value="SPERMIDINE_PUTRESCINE TRANSPORT SYSTEM PERMEASE PROTEIN"/>
    <property type="match status" value="1"/>
</dbReference>
<feature type="transmembrane region" description="Helical" evidence="7">
    <location>
        <begin position="234"/>
        <end position="252"/>
    </location>
</feature>
<dbReference type="InterPro" id="IPR000515">
    <property type="entry name" value="MetI-like"/>
</dbReference>